<dbReference type="PANTHER" id="PTHR48277:SF1">
    <property type="entry name" value="MITOCHONDRIAL RIBOSOMAL PROTEIN S5"/>
    <property type="match status" value="1"/>
</dbReference>
<protein>
    <recommendedName>
        <fullName evidence="4">Small ribosomal subunit protein uS5</fullName>
    </recommendedName>
    <alternativeName>
        <fullName evidence="5">30S ribosomal protein S5</fullName>
    </alternativeName>
</protein>
<dbReference type="InterPro" id="IPR020568">
    <property type="entry name" value="Ribosomal_Su5_D2-typ_SF"/>
</dbReference>
<dbReference type="GO" id="GO:0005737">
    <property type="term" value="C:cytoplasm"/>
    <property type="evidence" value="ECO:0007669"/>
    <property type="project" value="UniProtKB-ARBA"/>
</dbReference>
<evidence type="ECO:0000259" key="8">
    <source>
        <dbReference type="PROSITE" id="PS50881"/>
    </source>
</evidence>
<dbReference type="SUPFAM" id="SSF54768">
    <property type="entry name" value="dsRNA-binding domain-like"/>
    <property type="match status" value="1"/>
</dbReference>
<reference evidence="9 10" key="1">
    <citation type="journal article" date="2016" name="Nat. Commun.">
        <title>Thousands of microbial genomes shed light on interconnected biogeochemical processes in an aquifer system.</title>
        <authorList>
            <person name="Anantharaman K."/>
            <person name="Brown C.T."/>
            <person name="Hug L.A."/>
            <person name="Sharon I."/>
            <person name="Castelle C.J."/>
            <person name="Probst A.J."/>
            <person name="Thomas B.C."/>
            <person name="Singh A."/>
            <person name="Wilkins M.J."/>
            <person name="Karaoz U."/>
            <person name="Brodie E.L."/>
            <person name="Williams K.H."/>
            <person name="Hubbard S.S."/>
            <person name="Banfield J.F."/>
        </authorList>
    </citation>
    <scope>NUCLEOTIDE SEQUENCE [LARGE SCALE GENOMIC DNA]</scope>
</reference>
<comment type="similarity">
    <text evidence="1 7">Belongs to the universal ribosomal protein uS5 family.</text>
</comment>
<dbReference type="InterPro" id="IPR014721">
    <property type="entry name" value="Ribsml_uS5_D2-typ_fold_subgr"/>
</dbReference>
<dbReference type="Pfam" id="PF03719">
    <property type="entry name" value="Ribosomal_S5_C"/>
    <property type="match status" value="1"/>
</dbReference>
<evidence type="ECO:0000256" key="7">
    <source>
        <dbReference type="RuleBase" id="RU003823"/>
    </source>
</evidence>
<dbReference type="Proteomes" id="UP000177480">
    <property type="component" value="Unassembled WGS sequence"/>
</dbReference>
<comment type="caution">
    <text evidence="9">The sequence shown here is derived from an EMBL/GenBank/DDBJ whole genome shotgun (WGS) entry which is preliminary data.</text>
</comment>
<dbReference type="InterPro" id="IPR005324">
    <property type="entry name" value="Ribosomal_uS5_C"/>
</dbReference>
<evidence type="ECO:0000313" key="9">
    <source>
        <dbReference type="EMBL" id="OGZ44200.1"/>
    </source>
</evidence>
<dbReference type="Pfam" id="PF00333">
    <property type="entry name" value="Ribosomal_S5"/>
    <property type="match status" value="1"/>
</dbReference>
<dbReference type="FunFam" id="3.30.230.10:FF:000002">
    <property type="entry name" value="30S ribosomal protein S5"/>
    <property type="match status" value="1"/>
</dbReference>
<dbReference type="PROSITE" id="PS50881">
    <property type="entry name" value="S5_DSRBD"/>
    <property type="match status" value="1"/>
</dbReference>
<dbReference type="Gene3D" id="3.30.230.10">
    <property type="match status" value="1"/>
</dbReference>
<dbReference type="Gene3D" id="3.30.160.20">
    <property type="match status" value="1"/>
</dbReference>
<evidence type="ECO:0000313" key="10">
    <source>
        <dbReference type="Proteomes" id="UP000177480"/>
    </source>
</evidence>
<dbReference type="GO" id="GO:0003735">
    <property type="term" value="F:structural constituent of ribosome"/>
    <property type="evidence" value="ECO:0007669"/>
    <property type="project" value="UniProtKB-UniRule"/>
</dbReference>
<dbReference type="InterPro" id="IPR000851">
    <property type="entry name" value="Ribosomal_uS5"/>
</dbReference>
<organism evidence="9 10">
    <name type="scientific">Candidatus Ryanbacteria bacterium RIFCSPHIGHO2_01_FULL_45_22</name>
    <dbReference type="NCBI Taxonomy" id="1802114"/>
    <lineage>
        <taxon>Bacteria</taxon>
        <taxon>Candidatus Ryaniibacteriota</taxon>
    </lineage>
</organism>
<keyword evidence="3 6" id="KW-0687">Ribonucleoprotein</keyword>
<evidence type="ECO:0000256" key="5">
    <source>
        <dbReference type="ARBA" id="ARBA00035519"/>
    </source>
</evidence>
<gene>
    <name evidence="9" type="ORF">A2719_02255</name>
</gene>
<keyword evidence="2 6" id="KW-0689">Ribosomal protein</keyword>
<evidence type="ECO:0000256" key="3">
    <source>
        <dbReference type="ARBA" id="ARBA00023274"/>
    </source>
</evidence>
<sequence length="157" mass="17393">MRKRSQTQKQKREKPEYEQKLIDLRRVARVMAGGRRFSFRASLVIGNRKGDVGFASAKGVDTALAIEKAFKQARKHMMRVPLTKEGTIPHEVFAKHAGSQLLLKPARKGRGVMAGGPIRVICDLAGIQDITGKIVSRSTNKLNNALATMKALQKLNM</sequence>
<dbReference type="SUPFAM" id="SSF54211">
    <property type="entry name" value="Ribosomal protein S5 domain 2-like"/>
    <property type="match status" value="1"/>
</dbReference>
<feature type="domain" description="S5 DRBM" evidence="8">
    <location>
        <begin position="17"/>
        <end position="80"/>
    </location>
</feature>
<evidence type="ECO:0000256" key="4">
    <source>
        <dbReference type="ARBA" id="ARBA00035255"/>
    </source>
</evidence>
<evidence type="ECO:0000256" key="2">
    <source>
        <dbReference type="ARBA" id="ARBA00022980"/>
    </source>
</evidence>
<name>A0A1G2G2Q0_9BACT</name>
<dbReference type="PANTHER" id="PTHR48277">
    <property type="entry name" value="MITOCHONDRIAL RIBOSOMAL PROTEIN S5"/>
    <property type="match status" value="1"/>
</dbReference>
<dbReference type="GO" id="GO:0006412">
    <property type="term" value="P:translation"/>
    <property type="evidence" value="ECO:0007669"/>
    <property type="project" value="InterPro"/>
</dbReference>
<dbReference type="InterPro" id="IPR013810">
    <property type="entry name" value="Ribosomal_uS5_N"/>
</dbReference>
<evidence type="ECO:0000256" key="1">
    <source>
        <dbReference type="ARBA" id="ARBA00008945"/>
    </source>
</evidence>
<accession>A0A1G2G2Q0</accession>
<evidence type="ECO:0000256" key="6">
    <source>
        <dbReference type="PROSITE-ProRule" id="PRU00268"/>
    </source>
</evidence>
<dbReference type="GO" id="GO:1990904">
    <property type="term" value="C:ribonucleoprotein complex"/>
    <property type="evidence" value="ECO:0007669"/>
    <property type="project" value="UniProtKB-UniRule"/>
</dbReference>
<dbReference type="EMBL" id="MHNK01000007">
    <property type="protein sequence ID" value="OGZ44200.1"/>
    <property type="molecule type" value="Genomic_DNA"/>
</dbReference>
<dbReference type="GO" id="GO:0005840">
    <property type="term" value="C:ribosome"/>
    <property type="evidence" value="ECO:0007669"/>
    <property type="project" value="UniProtKB-KW"/>
</dbReference>
<dbReference type="STRING" id="1802114.A2719_02255"/>
<proteinExistence type="inferred from homology"/>
<dbReference type="AlphaFoldDB" id="A0A1G2G2Q0"/>
<dbReference type="GO" id="GO:0003723">
    <property type="term" value="F:RNA binding"/>
    <property type="evidence" value="ECO:0007669"/>
    <property type="project" value="InterPro"/>
</dbReference>